<feature type="region of interest" description="Disordered" evidence="1">
    <location>
        <begin position="253"/>
        <end position="273"/>
    </location>
</feature>
<name>A0ABP7XQE1_9ACTN</name>
<comment type="caution">
    <text evidence="2">The sequence shown here is derived from an EMBL/GenBank/DDBJ whole genome shotgun (WGS) entry which is preliminary data.</text>
</comment>
<dbReference type="InterPro" id="IPR057369">
    <property type="entry name" value="VG15"/>
</dbReference>
<sequence length="326" mass="35285">MALRLPDRRPVTAQFYVTHAGLLTLTANAVRSLWASANPARLAASFEVIRPAASAIAVQNSQAAVSLAADYYEAFRADVLPGATPFRAPVVDPPTLADVEARLDDMAAELLASLDAVVDDVYLADVANQIAAEIEGAARSTVADAAFGELLASINDDREAKGWARIARPTACSFCRLLASRGPVYTKDTVDFRAHVPINGRGGTCQCTAEPWIGSSYEPTAQVRADAALYQQIADEGFRGADARNEFRRRIEGRTDGARRPRVSDRARAKSPTQVQGQRLGFEFLTPAQLRHQLAVIEALPDSDYRTKQIARIQSRLLALGDQAPR</sequence>
<feature type="compositionally biased region" description="Basic and acidic residues" evidence="1">
    <location>
        <begin position="253"/>
        <end position="268"/>
    </location>
</feature>
<dbReference type="Proteomes" id="UP001501495">
    <property type="component" value="Unassembled WGS sequence"/>
</dbReference>
<proteinExistence type="predicted"/>
<evidence type="ECO:0008006" key="4">
    <source>
        <dbReference type="Google" id="ProtNLM"/>
    </source>
</evidence>
<evidence type="ECO:0000313" key="2">
    <source>
        <dbReference type="EMBL" id="GAA4123287.1"/>
    </source>
</evidence>
<accession>A0ABP7XQE1</accession>
<evidence type="ECO:0000256" key="1">
    <source>
        <dbReference type="SAM" id="MobiDB-lite"/>
    </source>
</evidence>
<keyword evidence="3" id="KW-1185">Reference proteome</keyword>
<protein>
    <recommendedName>
        <fullName evidence="4">MuF-like minor capsid protein</fullName>
    </recommendedName>
</protein>
<reference evidence="3" key="1">
    <citation type="journal article" date="2019" name="Int. J. Syst. Evol. Microbiol.">
        <title>The Global Catalogue of Microorganisms (GCM) 10K type strain sequencing project: providing services to taxonomists for standard genome sequencing and annotation.</title>
        <authorList>
            <consortium name="The Broad Institute Genomics Platform"/>
            <consortium name="The Broad Institute Genome Sequencing Center for Infectious Disease"/>
            <person name="Wu L."/>
            <person name="Ma J."/>
        </authorList>
    </citation>
    <scope>NUCLEOTIDE SEQUENCE [LARGE SCALE GENOMIC DNA]</scope>
    <source>
        <strain evidence="3">JCM 16703</strain>
    </source>
</reference>
<organism evidence="2 3">
    <name type="scientific">Nocardioides fonticola</name>
    <dbReference type="NCBI Taxonomy" id="450363"/>
    <lineage>
        <taxon>Bacteria</taxon>
        <taxon>Bacillati</taxon>
        <taxon>Actinomycetota</taxon>
        <taxon>Actinomycetes</taxon>
        <taxon>Propionibacteriales</taxon>
        <taxon>Nocardioidaceae</taxon>
        <taxon>Nocardioides</taxon>
    </lineage>
</organism>
<gene>
    <name evidence="2" type="ORF">GCM10022215_29820</name>
</gene>
<evidence type="ECO:0000313" key="3">
    <source>
        <dbReference type="Proteomes" id="UP001501495"/>
    </source>
</evidence>
<dbReference type="EMBL" id="BAAAZH010000023">
    <property type="protein sequence ID" value="GAA4123287.1"/>
    <property type="molecule type" value="Genomic_DNA"/>
</dbReference>
<dbReference type="Pfam" id="PF25310">
    <property type="entry name" value="VG15"/>
    <property type="match status" value="1"/>
</dbReference>